<reference evidence="1 2" key="1">
    <citation type="submission" date="2015-09" db="EMBL/GenBank/DDBJ databases">
        <title>Draft Genome Sequence of Pseudoalteromonas lipolytica UCD-48B.</title>
        <authorList>
            <person name="Krusor M."/>
            <person name="Coil D.A."/>
            <person name="Lang J.M."/>
            <person name="Eisen J.A."/>
            <person name="Alexiev A."/>
        </authorList>
    </citation>
    <scope>NUCLEOTIDE SEQUENCE [LARGE SCALE GENOMIC DNA]</scope>
    <source>
        <strain evidence="1 2">UCD-48B</strain>
    </source>
</reference>
<name>A0A0P7EFN5_9GAMM</name>
<dbReference type="Proteomes" id="UP000050378">
    <property type="component" value="Unassembled WGS sequence"/>
</dbReference>
<dbReference type="AlphaFoldDB" id="A0A0P7EFN5"/>
<proteinExistence type="predicted"/>
<evidence type="ECO:0000313" key="1">
    <source>
        <dbReference type="EMBL" id="KPM83931.1"/>
    </source>
</evidence>
<dbReference type="PATRIC" id="fig|570156.3.peg.3036"/>
<organism evidence="1 2">
    <name type="scientific">Pseudoalteromonas lipolytica</name>
    <dbReference type="NCBI Taxonomy" id="570156"/>
    <lineage>
        <taxon>Bacteria</taxon>
        <taxon>Pseudomonadati</taxon>
        <taxon>Pseudomonadota</taxon>
        <taxon>Gammaproteobacteria</taxon>
        <taxon>Alteromonadales</taxon>
        <taxon>Pseudoalteromonadaceae</taxon>
        <taxon>Pseudoalteromonas</taxon>
    </lineage>
</organism>
<comment type="caution">
    <text evidence="1">The sequence shown here is derived from an EMBL/GenBank/DDBJ whole genome shotgun (WGS) entry which is preliminary data.</text>
</comment>
<protein>
    <submittedName>
        <fullName evidence="1">Uncharacterized protein</fullName>
    </submittedName>
</protein>
<evidence type="ECO:0000313" key="2">
    <source>
        <dbReference type="Proteomes" id="UP000050378"/>
    </source>
</evidence>
<dbReference type="EMBL" id="LJTC01000005">
    <property type="protein sequence ID" value="KPM83931.1"/>
    <property type="molecule type" value="Genomic_DNA"/>
</dbReference>
<dbReference type="RefSeq" id="WP_054552845.1">
    <property type="nucleotide sequence ID" value="NZ_LJTC01000005.1"/>
</dbReference>
<dbReference type="STRING" id="570156.AOG27_09830"/>
<accession>A0A0P7EFN5</accession>
<sequence length="179" mass="20535">MKKELVIPEPWKHHAIQACISSIDMHFYVDVLTLTQAEDGAIEINIVLLPNNRLGFAIKQGENWHRYENLDALAESGCGIEIIQHVYFGLFKLWQCLTPSKARKMILRNKLYQETIGDAAKDKTSSIYFDRLAYVTGHLYRFIKSLLQKKSPNWSVIAAPIIYDYTPPTHQKTLNDAEA</sequence>
<gene>
    <name evidence="1" type="ORF">AOG27_09830</name>
</gene>